<dbReference type="GO" id="GO:0006094">
    <property type="term" value="P:gluconeogenesis"/>
    <property type="evidence" value="ECO:0007669"/>
    <property type="project" value="UniProtKB-KW"/>
</dbReference>
<dbReference type="AlphaFoldDB" id="A0A645A4B9"/>
<evidence type="ECO:0000256" key="4">
    <source>
        <dbReference type="ARBA" id="ARBA00022432"/>
    </source>
</evidence>
<evidence type="ECO:0000259" key="7">
    <source>
        <dbReference type="Pfam" id="PF06560"/>
    </source>
</evidence>
<gene>
    <name evidence="8" type="primary">pgiA_3</name>
    <name evidence="8" type="ORF">SDC9_94633</name>
</gene>
<keyword evidence="5" id="KW-0324">Glycolysis</keyword>
<keyword evidence="4" id="KW-0312">Gluconeogenesis</keyword>
<dbReference type="InterPro" id="IPR010551">
    <property type="entry name" value="G6P_isomerase_prok"/>
</dbReference>
<comment type="catalytic activity">
    <reaction evidence="6">
        <text>alpha-D-glucose 6-phosphate = beta-D-fructose 6-phosphate</text>
        <dbReference type="Rhea" id="RHEA:11816"/>
        <dbReference type="ChEBI" id="CHEBI:57634"/>
        <dbReference type="ChEBI" id="CHEBI:58225"/>
        <dbReference type="EC" id="5.3.1.9"/>
    </reaction>
</comment>
<feature type="domain" description="Glucose-6-phosphate isomerase prokaryote" evidence="7">
    <location>
        <begin position="35"/>
        <end position="199"/>
    </location>
</feature>
<name>A0A645A4B9_9ZZZZ</name>
<evidence type="ECO:0000256" key="6">
    <source>
        <dbReference type="ARBA" id="ARBA00029321"/>
    </source>
</evidence>
<dbReference type="EMBL" id="VSSQ01011875">
    <property type="protein sequence ID" value="MPM47912.1"/>
    <property type="molecule type" value="Genomic_DNA"/>
</dbReference>
<evidence type="ECO:0000313" key="8">
    <source>
        <dbReference type="EMBL" id="MPM47912.1"/>
    </source>
</evidence>
<accession>A0A645A4B9</accession>
<proteinExistence type="inferred from homology"/>
<comment type="similarity">
    <text evidence="2">Belongs to the archaeal-type GPI family.</text>
</comment>
<dbReference type="GO" id="GO:0004347">
    <property type="term" value="F:glucose-6-phosphate isomerase activity"/>
    <property type="evidence" value="ECO:0007669"/>
    <property type="project" value="UniProtKB-EC"/>
</dbReference>
<dbReference type="EC" id="5.3.1.9" evidence="3"/>
<dbReference type="UniPathway" id="UPA00109">
    <property type="reaction ID" value="UER00181"/>
</dbReference>
<comment type="pathway">
    <text evidence="1">Carbohydrate degradation; glycolysis; D-glyceraldehyde 3-phosphate and glycerone phosphate from D-glucose: step 2/4.</text>
</comment>
<organism evidence="8">
    <name type="scientific">bioreactor metagenome</name>
    <dbReference type="NCBI Taxonomy" id="1076179"/>
    <lineage>
        <taxon>unclassified sequences</taxon>
        <taxon>metagenomes</taxon>
        <taxon>ecological metagenomes</taxon>
    </lineage>
</organism>
<sequence length="250" mass="29076">MIYNFSDAASIYSAFDDEKHTLLVSDDTIIDETLVRKLKDMKNLFHNPSGFSDETELYYMYNGVYRKKHASFFKDQHIKYEYTVLMPTIINGECLKAHGHIHGFNPIRHTRHIEAYEILLGEGYFELFTYVENELQVIMIKVKQGDFLIIPPDYFHLSINTSNIPFIFGDLIKDDATSDYGPLKDKNGAPFFVMKDDENNISFLFNEAYAEYSINIAHLNADTLPWSNPLAKIPLYAHFITNPERFIFLK</sequence>
<evidence type="ECO:0000256" key="3">
    <source>
        <dbReference type="ARBA" id="ARBA00011952"/>
    </source>
</evidence>
<dbReference type="Gene3D" id="2.60.120.10">
    <property type="entry name" value="Jelly Rolls"/>
    <property type="match status" value="1"/>
</dbReference>
<dbReference type="SUPFAM" id="SSF51182">
    <property type="entry name" value="RmlC-like cupins"/>
    <property type="match status" value="1"/>
</dbReference>
<dbReference type="GO" id="GO:0005737">
    <property type="term" value="C:cytoplasm"/>
    <property type="evidence" value="ECO:0007669"/>
    <property type="project" value="InterPro"/>
</dbReference>
<comment type="caution">
    <text evidence="8">The sequence shown here is derived from an EMBL/GenBank/DDBJ whole genome shotgun (WGS) entry which is preliminary data.</text>
</comment>
<evidence type="ECO:0000256" key="2">
    <source>
        <dbReference type="ARBA" id="ARBA00006542"/>
    </source>
</evidence>
<protein>
    <recommendedName>
        <fullName evidence="3">glucose-6-phosphate isomerase</fullName>
        <ecNumber evidence="3">5.3.1.9</ecNumber>
    </recommendedName>
</protein>
<dbReference type="CDD" id="cd02218">
    <property type="entry name" value="cupin_PGI"/>
    <property type="match status" value="1"/>
</dbReference>
<dbReference type="GO" id="GO:0006096">
    <property type="term" value="P:glycolytic process"/>
    <property type="evidence" value="ECO:0007669"/>
    <property type="project" value="UniProtKB-UniPathway"/>
</dbReference>
<dbReference type="Pfam" id="PF06560">
    <property type="entry name" value="GPI"/>
    <property type="match status" value="1"/>
</dbReference>
<evidence type="ECO:0000256" key="5">
    <source>
        <dbReference type="ARBA" id="ARBA00023152"/>
    </source>
</evidence>
<dbReference type="InterPro" id="IPR011051">
    <property type="entry name" value="RmlC_Cupin_sf"/>
</dbReference>
<evidence type="ECO:0000256" key="1">
    <source>
        <dbReference type="ARBA" id="ARBA00004926"/>
    </source>
</evidence>
<keyword evidence="8" id="KW-0413">Isomerase</keyword>
<reference evidence="8" key="1">
    <citation type="submission" date="2019-08" db="EMBL/GenBank/DDBJ databases">
        <authorList>
            <person name="Kucharzyk K."/>
            <person name="Murdoch R.W."/>
            <person name="Higgins S."/>
            <person name="Loffler F."/>
        </authorList>
    </citation>
    <scope>NUCLEOTIDE SEQUENCE</scope>
</reference>
<dbReference type="InterPro" id="IPR014710">
    <property type="entry name" value="RmlC-like_jellyroll"/>
</dbReference>